<keyword evidence="4" id="KW-1185">Reference proteome</keyword>
<reference evidence="2" key="1">
    <citation type="submission" date="2021-02" db="EMBL/GenBank/DDBJ databases">
        <authorList>
            <person name="Nowell W R."/>
        </authorList>
    </citation>
    <scope>NUCLEOTIDE SEQUENCE</scope>
</reference>
<dbReference type="EMBL" id="CAJNOR010000639">
    <property type="protein sequence ID" value="CAF0969546.1"/>
    <property type="molecule type" value="Genomic_DNA"/>
</dbReference>
<dbReference type="Proteomes" id="UP000663852">
    <property type="component" value="Unassembled WGS sequence"/>
</dbReference>
<dbReference type="OrthoDB" id="5983317at2759"/>
<feature type="signal peptide" evidence="1">
    <location>
        <begin position="1"/>
        <end position="18"/>
    </location>
</feature>
<evidence type="ECO:0000313" key="3">
    <source>
        <dbReference type="EMBL" id="CAF1378416.1"/>
    </source>
</evidence>
<evidence type="ECO:0000256" key="1">
    <source>
        <dbReference type="SAM" id="SignalP"/>
    </source>
</evidence>
<proteinExistence type="predicted"/>
<accession>A0A814EHG3</accession>
<keyword evidence="1" id="KW-0732">Signal</keyword>
<name>A0A814EHG3_ADIRI</name>
<dbReference type="AlphaFoldDB" id="A0A814EHG3"/>
<gene>
    <name evidence="3" type="ORF">EDS130_LOCUS34782</name>
    <name evidence="2" type="ORF">XAT740_LOCUS11590</name>
</gene>
<sequence length="249" mass="27741">MLLYLLLLTVTFCALTNAQSGISYNQGRASYMDAGQLHIISGSVTNQSKQDVLYSHLLIQLAADAKAPRSAISSWYQVYEQTLSILAWIVSSSAKFTPFTPSTDRVSLKSVITTSLANRINPELQNILSRSFERFQQMKADDPVIVEFTKDSSDGNTYNIQVQIVDEKAGDVSVLQLYVILTTSESIGNDIFLLHEFAKNTANIQIAYESITLNSDLYATIRQSVINKLGPERIARYISRVFDDGSMIF</sequence>
<dbReference type="EMBL" id="CAJNOJ010000296">
    <property type="protein sequence ID" value="CAF1378416.1"/>
    <property type="molecule type" value="Genomic_DNA"/>
</dbReference>
<evidence type="ECO:0000313" key="4">
    <source>
        <dbReference type="Proteomes" id="UP000663828"/>
    </source>
</evidence>
<organism evidence="2 4">
    <name type="scientific">Adineta ricciae</name>
    <name type="common">Rotifer</name>
    <dbReference type="NCBI Taxonomy" id="249248"/>
    <lineage>
        <taxon>Eukaryota</taxon>
        <taxon>Metazoa</taxon>
        <taxon>Spiralia</taxon>
        <taxon>Gnathifera</taxon>
        <taxon>Rotifera</taxon>
        <taxon>Eurotatoria</taxon>
        <taxon>Bdelloidea</taxon>
        <taxon>Adinetida</taxon>
        <taxon>Adinetidae</taxon>
        <taxon>Adineta</taxon>
    </lineage>
</organism>
<evidence type="ECO:0000313" key="2">
    <source>
        <dbReference type="EMBL" id="CAF0969546.1"/>
    </source>
</evidence>
<dbReference type="Proteomes" id="UP000663828">
    <property type="component" value="Unassembled WGS sequence"/>
</dbReference>
<comment type="caution">
    <text evidence="2">The sequence shown here is derived from an EMBL/GenBank/DDBJ whole genome shotgun (WGS) entry which is preliminary data.</text>
</comment>
<protein>
    <submittedName>
        <fullName evidence="2">Uncharacterized protein</fullName>
    </submittedName>
</protein>
<feature type="chain" id="PRO_5036410014" evidence="1">
    <location>
        <begin position="19"/>
        <end position="249"/>
    </location>
</feature>